<keyword evidence="2 4" id="KW-0808">Transferase</keyword>
<comment type="caution">
    <text evidence="4">The sequence shown here is derived from an EMBL/GenBank/DDBJ whole genome shotgun (WGS) entry which is preliminary data.</text>
</comment>
<sequence length="332" mass="37823">MSNSAIEDRLHLEYLLAPNLATEKEDGQDVVWGLTQPQKSLSPRYFYDDRGSQLFEQICKLPEYYPTRTEAWILQNYATQIAQMTGICELVELGSGSSSKTRLLLDAYRGLGYPLRYVPIDVSAGILKASAKQLLADYPTLQVYGLVSTYELALQKLMPTPLPSRTICFLGSTLGNFNQAQCDRFFAQVTAALQPGDYFLLGIDLQKPKDILEAAYNDSQGVTAEFNRNMLRHLNWRFGGNFDPNLFEHRAFYNASEAQIEMHLSVKRSHSVHLKALDLTVQFREGETLLTEISRKFDREQMQKYLAKQGLKLRQTWSDPNNWFGLMLAQVP</sequence>
<dbReference type="InterPro" id="IPR019257">
    <property type="entry name" value="MeTrfase_dom"/>
</dbReference>
<evidence type="ECO:0000313" key="5">
    <source>
        <dbReference type="Proteomes" id="UP000186868"/>
    </source>
</evidence>
<dbReference type="InterPro" id="IPR035094">
    <property type="entry name" value="EgtD"/>
</dbReference>
<dbReference type="Gene3D" id="3.40.50.150">
    <property type="entry name" value="Vaccinia Virus protein VP39"/>
    <property type="match status" value="2"/>
</dbReference>
<dbReference type="GO" id="GO:0032259">
    <property type="term" value="P:methylation"/>
    <property type="evidence" value="ECO:0007669"/>
    <property type="project" value="UniProtKB-KW"/>
</dbReference>
<dbReference type="GO" id="GO:0008168">
    <property type="term" value="F:methyltransferase activity"/>
    <property type="evidence" value="ECO:0007669"/>
    <property type="project" value="UniProtKB-KW"/>
</dbReference>
<protein>
    <submittedName>
        <fullName evidence="4">Dimethylhistidine N-methyltransferase</fullName>
    </submittedName>
</protein>
<evidence type="ECO:0000259" key="3">
    <source>
        <dbReference type="Pfam" id="PF10017"/>
    </source>
</evidence>
<dbReference type="Pfam" id="PF10017">
    <property type="entry name" value="Methyltransf_33"/>
    <property type="match status" value="1"/>
</dbReference>
<accession>A0A1U7HP01</accession>
<evidence type="ECO:0000313" key="4">
    <source>
        <dbReference type="EMBL" id="OKH25297.1"/>
    </source>
</evidence>
<evidence type="ECO:0000256" key="1">
    <source>
        <dbReference type="ARBA" id="ARBA00022603"/>
    </source>
</evidence>
<evidence type="ECO:0000256" key="2">
    <source>
        <dbReference type="ARBA" id="ARBA00022679"/>
    </source>
</evidence>
<dbReference type="NCBIfam" id="TIGR03438">
    <property type="entry name" value="egtD_ergothio"/>
    <property type="match status" value="1"/>
</dbReference>
<dbReference type="EMBL" id="MRCB01000004">
    <property type="protein sequence ID" value="OKH25297.1"/>
    <property type="molecule type" value="Genomic_DNA"/>
</dbReference>
<dbReference type="OrthoDB" id="5289726at2"/>
<dbReference type="SUPFAM" id="SSF53335">
    <property type="entry name" value="S-adenosyl-L-methionine-dependent methyltransferases"/>
    <property type="match status" value="1"/>
</dbReference>
<organism evidence="4 5">
    <name type="scientific">Hydrococcus rivularis NIES-593</name>
    <dbReference type="NCBI Taxonomy" id="1921803"/>
    <lineage>
        <taxon>Bacteria</taxon>
        <taxon>Bacillati</taxon>
        <taxon>Cyanobacteriota</taxon>
        <taxon>Cyanophyceae</taxon>
        <taxon>Pleurocapsales</taxon>
        <taxon>Hydrococcaceae</taxon>
        <taxon>Hydrococcus</taxon>
    </lineage>
</organism>
<proteinExistence type="predicted"/>
<dbReference type="Proteomes" id="UP000186868">
    <property type="component" value="Unassembled WGS sequence"/>
</dbReference>
<dbReference type="InterPro" id="IPR017804">
    <property type="entry name" value="MeTrfase_EgtD-like"/>
</dbReference>
<keyword evidence="5" id="KW-1185">Reference proteome</keyword>
<keyword evidence="1 4" id="KW-0489">Methyltransferase</keyword>
<dbReference type="PANTHER" id="PTHR43397:SF1">
    <property type="entry name" value="ERGOTHIONEINE BIOSYNTHESIS PROTEIN 1"/>
    <property type="match status" value="1"/>
</dbReference>
<dbReference type="AlphaFoldDB" id="A0A1U7HP01"/>
<reference evidence="4 5" key="1">
    <citation type="submission" date="2016-11" db="EMBL/GenBank/DDBJ databases">
        <title>Draft Genome Sequences of Nine Cyanobacterial Strains from Diverse Habitats.</title>
        <authorList>
            <person name="Zhu T."/>
            <person name="Hou S."/>
            <person name="Lu X."/>
            <person name="Hess W.R."/>
        </authorList>
    </citation>
    <scope>NUCLEOTIDE SEQUENCE [LARGE SCALE GENOMIC DNA]</scope>
    <source>
        <strain evidence="4 5">NIES-593</strain>
    </source>
</reference>
<dbReference type="InterPro" id="IPR051128">
    <property type="entry name" value="EgtD_Methyltrsf_superfamily"/>
</dbReference>
<dbReference type="STRING" id="1921803.NIES593_05510"/>
<dbReference type="PANTHER" id="PTHR43397">
    <property type="entry name" value="ERGOTHIONEINE BIOSYNTHESIS PROTEIN 1"/>
    <property type="match status" value="1"/>
</dbReference>
<dbReference type="PIRSF" id="PIRSF018005">
    <property type="entry name" value="UCP018005"/>
    <property type="match status" value="1"/>
</dbReference>
<dbReference type="InterPro" id="IPR029063">
    <property type="entry name" value="SAM-dependent_MTases_sf"/>
</dbReference>
<gene>
    <name evidence="4" type="ORF">NIES593_05510</name>
</gene>
<name>A0A1U7HP01_9CYAN</name>
<feature type="domain" description="Histidine-specific methyltransferase SAM-dependent" evidence="3">
    <location>
        <begin position="28"/>
        <end position="330"/>
    </location>
</feature>